<evidence type="ECO:0000259" key="6">
    <source>
        <dbReference type="PROSITE" id="PS00623"/>
    </source>
</evidence>
<comment type="cofactor">
    <cofactor evidence="1">
        <name>FAD</name>
        <dbReference type="ChEBI" id="CHEBI:57692"/>
    </cofactor>
</comment>
<evidence type="ECO:0000259" key="7">
    <source>
        <dbReference type="PROSITE" id="PS00624"/>
    </source>
</evidence>
<dbReference type="GO" id="GO:0050660">
    <property type="term" value="F:flavin adenine dinucleotide binding"/>
    <property type="evidence" value="ECO:0007669"/>
    <property type="project" value="InterPro"/>
</dbReference>
<keyword evidence="3 5" id="KW-0285">Flavoprotein</keyword>
<dbReference type="KEGG" id="pbr:PB2503_11499"/>
<dbReference type="PANTHER" id="PTHR11552:SF147">
    <property type="entry name" value="CHOLINE DEHYDROGENASE, MITOCHONDRIAL"/>
    <property type="match status" value="1"/>
</dbReference>
<reference evidence="9" key="1">
    <citation type="submission" date="2010-08" db="EMBL/GenBank/DDBJ databases">
        <title>Genome sequence of Parvularcula bermudensis HTCC2503.</title>
        <authorList>
            <person name="Kang D.-M."/>
            <person name="Oh H.-M."/>
            <person name="Cho J.-C."/>
        </authorList>
    </citation>
    <scope>NUCLEOTIDE SEQUENCE [LARGE SCALE GENOMIC DNA]</scope>
    <source>
        <strain evidence="9">ATCC BAA-594 / HTCC2503 / KCTC 12087</strain>
    </source>
</reference>
<feature type="domain" description="Glucose-methanol-choline oxidoreductase N-terminal" evidence="6">
    <location>
        <begin position="80"/>
        <end position="103"/>
    </location>
</feature>
<dbReference type="GO" id="GO:0016614">
    <property type="term" value="F:oxidoreductase activity, acting on CH-OH group of donors"/>
    <property type="evidence" value="ECO:0007669"/>
    <property type="project" value="InterPro"/>
</dbReference>
<dbReference type="InterPro" id="IPR036188">
    <property type="entry name" value="FAD/NAD-bd_sf"/>
</dbReference>
<dbReference type="RefSeq" id="WP_013301319.1">
    <property type="nucleotide sequence ID" value="NC_014414.1"/>
</dbReference>
<dbReference type="InterPro" id="IPR007867">
    <property type="entry name" value="GMC_OxRtase_C"/>
</dbReference>
<gene>
    <name evidence="8" type="ordered locus">PB2503_11499</name>
</gene>
<dbReference type="InterPro" id="IPR012132">
    <property type="entry name" value="GMC_OxRdtase"/>
</dbReference>
<dbReference type="AlphaFoldDB" id="E0TCW2"/>
<evidence type="ECO:0000256" key="3">
    <source>
        <dbReference type="ARBA" id="ARBA00022630"/>
    </source>
</evidence>
<feature type="domain" description="Glucose-methanol-choline oxidoreductase N-terminal" evidence="7">
    <location>
        <begin position="257"/>
        <end position="271"/>
    </location>
</feature>
<comment type="similarity">
    <text evidence="2 5">Belongs to the GMC oxidoreductase family.</text>
</comment>
<dbReference type="Gene3D" id="3.30.560.10">
    <property type="entry name" value="Glucose Oxidase, domain 3"/>
    <property type="match status" value="1"/>
</dbReference>
<keyword evidence="4 5" id="KW-0274">FAD</keyword>
<dbReference type="Proteomes" id="UP000001302">
    <property type="component" value="Chromosome"/>
</dbReference>
<dbReference type="PIRSF" id="PIRSF000137">
    <property type="entry name" value="Alcohol_oxidase"/>
    <property type="match status" value="1"/>
</dbReference>
<dbReference type="Pfam" id="PF00732">
    <property type="entry name" value="GMC_oxred_N"/>
    <property type="match status" value="1"/>
</dbReference>
<dbReference type="InterPro" id="IPR000172">
    <property type="entry name" value="GMC_OxRdtase_N"/>
</dbReference>
<reference evidence="8 9" key="2">
    <citation type="journal article" date="2011" name="J. Bacteriol.">
        <title>Complete genome sequence of strain HTCC2503T of Parvularcula bermudensis, the type species of the order "Parvularculales" in the class Alphaproteobacteria.</title>
        <authorList>
            <person name="Oh H.M."/>
            <person name="Kang I."/>
            <person name="Vergin K.L."/>
            <person name="Kang D."/>
            <person name="Rhee K.H."/>
            <person name="Giovannoni S.J."/>
            <person name="Cho J.C."/>
        </authorList>
    </citation>
    <scope>NUCLEOTIDE SEQUENCE [LARGE SCALE GENOMIC DNA]</scope>
    <source>
        <strain evidence="9">ATCC BAA-594 / HTCC2503 / KCTC 12087</strain>
    </source>
</reference>
<evidence type="ECO:0000256" key="4">
    <source>
        <dbReference type="ARBA" id="ARBA00022827"/>
    </source>
</evidence>
<name>E0TCW2_PARBH</name>
<dbReference type="STRING" id="314260.PB2503_11499"/>
<protein>
    <submittedName>
        <fullName evidence="8">Dehydrogenase (Polyethylene glycol dehydrogenase, alcoholdehydrogenase, L-sorbose dehydrogenase)</fullName>
    </submittedName>
</protein>
<organism evidence="8 9">
    <name type="scientific">Parvularcula bermudensis (strain ATCC BAA-594 / HTCC2503 / KCTC 12087)</name>
    <dbReference type="NCBI Taxonomy" id="314260"/>
    <lineage>
        <taxon>Bacteria</taxon>
        <taxon>Pseudomonadati</taxon>
        <taxon>Pseudomonadota</taxon>
        <taxon>Alphaproteobacteria</taxon>
        <taxon>Parvularculales</taxon>
        <taxon>Parvularculaceae</taxon>
        <taxon>Parvularcula</taxon>
    </lineage>
</organism>
<dbReference type="OrthoDB" id="9785276at2"/>
<evidence type="ECO:0000313" key="9">
    <source>
        <dbReference type="Proteomes" id="UP000001302"/>
    </source>
</evidence>
<sequence length="535" mass="58172">MEFDYVIVGGGSAGAVLAARLSENGQNSVCLLEAGGKGDSIFVRLPAAIALGVRGTLNNWNYETVPQKGLNGRTPFQPRGKALGGSSAINAMIYMRGHHKDYDEWASLGATGWSFDDVLPYFKKSESHELGETDLHGGEGPLQVCTQKHAQPISLRFIEAANQCQIRTNNDFNGEIQEGAGLFHLTRHFEGKHKGERCSSAAAYLRSIKARSNLEILTNAPASKILFDDHKATGVKFRHGDTEKTVKARREVILSSGAFGSPQLLMLSGIGDPNKLSPMGIPVLAEAPEVGTNLQDHLDIILPAKSSSAYTPFLPLPGPISTIRALVDWIKRRDGLFATPGTEAGAFFFSKPELDRPDFQLHFGLMRVEDHVRKLHFGHTYCTHMCLLRPKSRGEVTLSSPDAMAPPLIDPRYLDHEDDLADMIAGAKKTRAIMQAPALKEAQKEEIDTHEGMTDSDWAAYIRAKADTIYHPVGTCRMGSDEGAVVDPQLRVRGVDNLRVVDASIMPRLIGGNTNAPTMMIGEKAADMILGRASA</sequence>
<evidence type="ECO:0000313" key="8">
    <source>
        <dbReference type="EMBL" id="ADM10345.1"/>
    </source>
</evidence>
<dbReference type="SUPFAM" id="SSF51905">
    <property type="entry name" value="FAD/NAD(P)-binding domain"/>
    <property type="match status" value="1"/>
</dbReference>
<dbReference type="Gene3D" id="3.50.50.60">
    <property type="entry name" value="FAD/NAD(P)-binding domain"/>
    <property type="match status" value="1"/>
</dbReference>
<dbReference type="EMBL" id="CP002156">
    <property type="protein sequence ID" value="ADM10345.1"/>
    <property type="molecule type" value="Genomic_DNA"/>
</dbReference>
<dbReference type="SUPFAM" id="SSF54373">
    <property type="entry name" value="FAD-linked reductases, C-terminal domain"/>
    <property type="match status" value="1"/>
</dbReference>
<proteinExistence type="inferred from homology"/>
<evidence type="ECO:0000256" key="1">
    <source>
        <dbReference type="ARBA" id="ARBA00001974"/>
    </source>
</evidence>
<evidence type="ECO:0000256" key="2">
    <source>
        <dbReference type="ARBA" id="ARBA00010790"/>
    </source>
</evidence>
<dbReference type="HOGENOM" id="CLU_002865_7_1_5"/>
<accession>E0TCW2</accession>
<keyword evidence="9" id="KW-1185">Reference proteome</keyword>
<dbReference type="Pfam" id="PF05199">
    <property type="entry name" value="GMC_oxred_C"/>
    <property type="match status" value="1"/>
</dbReference>
<dbReference type="PANTHER" id="PTHR11552">
    <property type="entry name" value="GLUCOSE-METHANOL-CHOLINE GMC OXIDOREDUCTASE"/>
    <property type="match status" value="1"/>
</dbReference>
<dbReference type="eggNOG" id="COG2303">
    <property type="taxonomic scope" value="Bacteria"/>
</dbReference>
<evidence type="ECO:0000256" key="5">
    <source>
        <dbReference type="RuleBase" id="RU003968"/>
    </source>
</evidence>
<dbReference type="PROSITE" id="PS00623">
    <property type="entry name" value="GMC_OXRED_1"/>
    <property type="match status" value="1"/>
</dbReference>
<dbReference type="PROSITE" id="PS00624">
    <property type="entry name" value="GMC_OXRED_2"/>
    <property type="match status" value="1"/>
</dbReference>